<dbReference type="EC" id="5.3.1.13" evidence="2"/>
<dbReference type="SUPFAM" id="SSF53697">
    <property type="entry name" value="SIS domain"/>
    <property type="match status" value="1"/>
</dbReference>
<organism evidence="2 3">
    <name type="scientific">Labrys wisconsinensis</name>
    <dbReference type="NCBI Taxonomy" id="425677"/>
    <lineage>
        <taxon>Bacteria</taxon>
        <taxon>Pseudomonadati</taxon>
        <taxon>Pseudomonadota</taxon>
        <taxon>Alphaproteobacteria</taxon>
        <taxon>Hyphomicrobiales</taxon>
        <taxon>Xanthobacteraceae</taxon>
        <taxon>Labrys</taxon>
    </lineage>
</organism>
<dbReference type="InterPro" id="IPR046348">
    <property type="entry name" value="SIS_dom_sf"/>
</dbReference>
<dbReference type="RefSeq" id="WP_307277768.1">
    <property type="nucleotide sequence ID" value="NZ_JAUSVX010000010.1"/>
</dbReference>
<keyword evidence="3" id="KW-1185">Reference proteome</keyword>
<evidence type="ECO:0000313" key="3">
    <source>
        <dbReference type="Proteomes" id="UP001242480"/>
    </source>
</evidence>
<proteinExistence type="predicted"/>
<dbReference type="PANTHER" id="PTHR42745">
    <property type="match status" value="1"/>
</dbReference>
<dbReference type="Gene3D" id="3.40.50.10490">
    <property type="entry name" value="Glucose-6-phosphate isomerase like protein, domain 1"/>
    <property type="match status" value="1"/>
</dbReference>
<comment type="caution">
    <text evidence="2">The sequence shown here is derived from an EMBL/GenBank/DDBJ whole genome shotgun (WGS) entry which is preliminary data.</text>
</comment>
<dbReference type="GO" id="GO:0019146">
    <property type="term" value="F:arabinose-5-phosphate isomerase activity"/>
    <property type="evidence" value="ECO:0007669"/>
    <property type="project" value="UniProtKB-EC"/>
</dbReference>
<name>A0ABU0JE36_9HYPH</name>
<reference evidence="2 3" key="1">
    <citation type="submission" date="2023-07" db="EMBL/GenBank/DDBJ databases">
        <title>Genomic Encyclopedia of Type Strains, Phase IV (KMG-IV): sequencing the most valuable type-strain genomes for metagenomic binning, comparative biology and taxonomic classification.</title>
        <authorList>
            <person name="Goeker M."/>
        </authorList>
    </citation>
    <scope>NUCLEOTIDE SEQUENCE [LARGE SCALE GENOMIC DNA]</scope>
    <source>
        <strain evidence="2 3">DSM 19619</strain>
    </source>
</reference>
<feature type="domain" description="SIS" evidence="1">
    <location>
        <begin position="38"/>
        <end position="181"/>
    </location>
</feature>
<dbReference type="PROSITE" id="PS51464">
    <property type="entry name" value="SIS"/>
    <property type="match status" value="1"/>
</dbReference>
<dbReference type="EMBL" id="JAUSVX010000010">
    <property type="protein sequence ID" value="MDQ0471885.1"/>
    <property type="molecule type" value="Genomic_DNA"/>
</dbReference>
<dbReference type="Proteomes" id="UP001242480">
    <property type="component" value="Unassembled WGS sequence"/>
</dbReference>
<keyword evidence="2" id="KW-0413">Isomerase</keyword>
<dbReference type="PANTHER" id="PTHR42745:SF1">
    <property type="entry name" value="ARABINOSE 5-PHOSPHATE ISOMERASE KDSD"/>
    <property type="match status" value="1"/>
</dbReference>
<dbReference type="Pfam" id="PF01380">
    <property type="entry name" value="SIS"/>
    <property type="match status" value="1"/>
</dbReference>
<dbReference type="InterPro" id="IPR050986">
    <property type="entry name" value="GutQ/KpsF_isomerases"/>
</dbReference>
<evidence type="ECO:0000259" key="1">
    <source>
        <dbReference type="PROSITE" id="PS51464"/>
    </source>
</evidence>
<evidence type="ECO:0000313" key="2">
    <source>
        <dbReference type="EMBL" id="MDQ0471885.1"/>
    </source>
</evidence>
<protein>
    <submittedName>
        <fullName evidence="2">Arabinose-5-phosphate isomerase</fullName>
        <ecNumber evidence="2">5.3.1.13</ecNumber>
    </submittedName>
</protein>
<dbReference type="InterPro" id="IPR001347">
    <property type="entry name" value="SIS_dom"/>
</dbReference>
<sequence>MPVLRDDQLIELARTVIAADGRAVSAVANAIDAGFVGAARAIASGSGKVLITGSGTSGTVAARAAHLMSVCGTPAFYLSPADGLHGGLGVLQAQDLVLALSKGGGSQELNEFCLRAKPLCAGVIAVTAAAESPLAAIADHVICFALDDDADLGAVVATGSSLAISALLDALAEIGRVSRDYDWERLLYTHPSGAVGRDAATSLERLAVIQPDD</sequence>
<accession>A0ABU0JE36</accession>
<gene>
    <name evidence="2" type="ORF">QO011_004912</name>
</gene>